<reference evidence="8" key="2">
    <citation type="submission" date="2025-08" db="UniProtKB">
        <authorList>
            <consortium name="RefSeq"/>
        </authorList>
    </citation>
    <scope>IDENTIFICATION</scope>
    <source>
        <tissue evidence="8">Young leaves</tissue>
    </source>
</reference>
<dbReference type="SUPFAM" id="SSF81382">
    <property type="entry name" value="Skp1 dimerisation domain-like"/>
    <property type="match status" value="1"/>
</dbReference>
<dbReference type="RefSeq" id="XP_008798394.2">
    <property type="nucleotide sequence ID" value="XM_008800172.2"/>
</dbReference>
<evidence type="ECO:0000256" key="4">
    <source>
        <dbReference type="PIRNR" id="PIRNR028729"/>
    </source>
</evidence>
<dbReference type="InterPro" id="IPR011333">
    <property type="entry name" value="SKP1/BTB/POZ_sf"/>
</dbReference>
<dbReference type="InterPro" id="IPR016073">
    <property type="entry name" value="Skp1_comp_POZ"/>
</dbReference>
<dbReference type="UniPathway" id="UPA00143"/>
<comment type="function">
    <text evidence="4">Involved in ubiquitination and subsequent proteasomal degradation of target proteins. Together with CUL1, RBX1 and a F-box protein, it forms a SCF E3 ubiquitin ligase complex. The functional specificity of this complex depends on the type of F-box protein. In the SCF complex, it serves as an adapter that links the F-box protein to CUL1.</text>
</comment>
<dbReference type="RefSeq" id="XP_038986796.1">
    <property type="nucleotide sequence ID" value="XM_039130868.1"/>
</dbReference>
<dbReference type="Pfam" id="PF03931">
    <property type="entry name" value="Skp1_POZ"/>
    <property type="match status" value="1"/>
</dbReference>
<feature type="domain" description="SKP1 component POZ" evidence="6">
    <location>
        <begin position="25"/>
        <end position="84"/>
    </location>
</feature>
<comment type="pathway">
    <text evidence="1 4">Protein modification; protein ubiquitination.</text>
</comment>
<dbReference type="KEGG" id="pda:103713296"/>
<protein>
    <recommendedName>
        <fullName evidence="4">SKP1-like protein</fullName>
    </recommendedName>
</protein>
<dbReference type="GO" id="GO:0006511">
    <property type="term" value="P:ubiquitin-dependent protein catabolic process"/>
    <property type="evidence" value="ECO:0007669"/>
    <property type="project" value="InterPro"/>
</dbReference>
<evidence type="ECO:0000259" key="6">
    <source>
        <dbReference type="Pfam" id="PF03931"/>
    </source>
</evidence>
<evidence type="ECO:0000256" key="2">
    <source>
        <dbReference type="ARBA" id="ARBA00009993"/>
    </source>
</evidence>
<dbReference type="SUPFAM" id="SSF54695">
    <property type="entry name" value="POZ domain"/>
    <property type="match status" value="1"/>
</dbReference>
<dbReference type="Gene3D" id="3.30.710.10">
    <property type="entry name" value="Potassium Channel Kv1.1, Chain A"/>
    <property type="match status" value="1"/>
</dbReference>
<name>A0A8B9AJA4_PHODC</name>
<dbReference type="AlphaFoldDB" id="A0A8B9AJA4"/>
<accession>A0A8B9AJA4</accession>
<dbReference type="PANTHER" id="PTHR11165">
    <property type="entry name" value="SKP1"/>
    <property type="match status" value="1"/>
</dbReference>
<comment type="subunit">
    <text evidence="4">Part of a SCF (SKP1-cullin-F-box) protein ligase complex.</text>
</comment>
<keyword evidence="7" id="KW-1185">Reference proteome</keyword>
<proteinExistence type="inferred from homology"/>
<feature type="domain" description="SKP1 component dimerisation" evidence="5">
    <location>
        <begin position="121"/>
        <end position="168"/>
    </location>
</feature>
<dbReference type="InterPro" id="IPR016897">
    <property type="entry name" value="SKP1"/>
</dbReference>
<dbReference type="SMART" id="SM00512">
    <property type="entry name" value="Skp1"/>
    <property type="match status" value="1"/>
</dbReference>
<evidence type="ECO:0000313" key="7">
    <source>
        <dbReference type="Proteomes" id="UP000228380"/>
    </source>
</evidence>
<dbReference type="Proteomes" id="UP000228380">
    <property type="component" value="Chromosome 1"/>
</dbReference>
<reference evidence="7" key="1">
    <citation type="journal article" date="2019" name="Nat. Commun.">
        <title>Genome-wide association mapping of date palm fruit traits.</title>
        <authorList>
            <person name="Hazzouri K.M."/>
            <person name="Gros-Balthazard M."/>
            <person name="Flowers J.M."/>
            <person name="Copetti D."/>
            <person name="Lemansour A."/>
            <person name="Lebrun M."/>
            <person name="Masmoudi K."/>
            <person name="Ferrand S."/>
            <person name="Dhar M.I."/>
            <person name="Fresquez Z.A."/>
            <person name="Rosas U."/>
            <person name="Zhang J."/>
            <person name="Talag J."/>
            <person name="Lee S."/>
            <person name="Kudrna D."/>
            <person name="Powell R.F."/>
            <person name="Leitch I.J."/>
            <person name="Krueger R.R."/>
            <person name="Wing R.A."/>
            <person name="Amiri K.M.A."/>
            <person name="Purugganan M.D."/>
        </authorList>
    </citation>
    <scope>NUCLEOTIDE SEQUENCE [LARGE SCALE GENOMIC DNA]</scope>
    <source>
        <strain evidence="7">cv. Khalas</strain>
    </source>
</reference>
<dbReference type="GeneID" id="120112161"/>
<evidence type="ECO:0000259" key="5">
    <source>
        <dbReference type="Pfam" id="PF01466"/>
    </source>
</evidence>
<dbReference type="PIRSF" id="PIRSF028729">
    <property type="entry name" value="E3_ubiquit_lig_SCF_Skp"/>
    <property type="match status" value="1"/>
</dbReference>
<dbReference type="KEGG" id="pda:120112161"/>
<evidence type="ECO:0000256" key="1">
    <source>
        <dbReference type="ARBA" id="ARBA00004906"/>
    </source>
</evidence>
<keyword evidence="3 4" id="KW-0833">Ubl conjugation pathway</keyword>
<evidence type="ECO:0000256" key="3">
    <source>
        <dbReference type="ARBA" id="ARBA00022786"/>
    </source>
</evidence>
<comment type="similarity">
    <text evidence="2 4">Belongs to the SKP1 family.</text>
</comment>
<dbReference type="GO" id="GO:0016567">
    <property type="term" value="P:protein ubiquitination"/>
    <property type="evidence" value="ECO:0007669"/>
    <property type="project" value="UniProtKB-UniRule"/>
</dbReference>
<organism evidence="7 8">
    <name type="scientific">Phoenix dactylifera</name>
    <name type="common">Date palm</name>
    <dbReference type="NCBI Taxonomy" id="42345"/>
    <lineage>
        <taxon>Eukaryota</taxon>
        <taxon>Viridiplantae</taxon>
        <taxon>Streptophyta</taxon>
        <taxon>Embryophyta</taxon>
        <taxon>Tracheophyta</taxon>
        <taxon>Spermatophyta</taxon>
        <taxon>Magnoliopsida</taxon>
        <taxon>Liliopsida</taxon>
        <taxon>Arecaceae</taxon>
        <taxon>Coryphoideae</taxon>
        <taxon>Phoeniceae</taxon>
        <taxon>Phoenix</taxon>
    </lineage>
</organism>
<dbReference type="InterPro" id="IPR016072">
    <property type="entry name" value="Skp1_comp_dimer"/>
</dbReference>
<evidence type="ECO:0000313" key="8">
    <source>
        <dbReference type="RefSeq" id="XP_038986796.1"/>
    </source>
</evidence>
<dbReference type="InterPro" id="IPR001232">
    <property type="entry name" value="SKP1-like"/>
</dbReference>
<dbReference type="Pfam" id="PF01466">
    <property type="entry name" value="Skp1"/>
    <property type="match status" value="1"/>
</dbReference>
<dbReference type="InterPro" id="IPR036296">
    <property type="entry name" value="SKP1-like_dim_sf"/>
</dbReference>
<gene>
    <name evidence="8" type="primary">LOC120112161</name>
</gene>
<dbReference type="OrthoDB" id="2342932at2759"/>
<dbReference type="GO" id="GO:0009867">
    <property type="term" value="P:jasmonic acid mediated signaling pathway"/>
    <property type="evidence" value="ECO:0007669"/>
    <property type="project" value="UniProtKB-ARBA"/>
</dbReference>
<sequence>MEKTSTEAEATVAAQKEVGAPPPEKKVILRSSDDEVFEVGLSAASQSVAIKNMIEDGYADGGIFLFQVTGPVLAKVVEYWKKHAEGGGSSEELKKWDAEYANMEKDLRFQVIEAADYLDTQPLLDCLCQAVADTIENMSVEDCREYMGVENDFTPEEEAEVRAKYSWAFENP</sequence>